<evidence type="ECO:0000256" key="2">
    <source>
        <dbReference type="ARBA" id="ARBA00022448"/>
    </source>
</evidence>
<evidence type="ECO:0000256" key="7">
    <source>
        <dbReference type="ARBA" id="ARBA00023136"/>
    </source>
</evidence>
<evidence type="ECO:0000256" key="6">
    <source>
        <dbReference type="ARBA" id="ARBA00023004"/>
    </source>
</evidence>
<dbReference type="PANTHER" id="PTHR36964:SF1">
    <property type="entry name" value="PROTEIN-METHIONINE-SULFOXIDE REDUCTASE HEME-BINDING SUBUNIT MSRQ"/>
    <property type="match status" value="1"/>
</dbReference>
<keyword evidence="7 8" id="KW-0472">Membrane</keyword>
<reference evidence="10 11" key="1">
    <citation type="submission" date="2023-03" db="EMBL/GenBank/DDBJ databases">
        <title>Draft genome sequence of Thalassotalea eurytherma JCM 18482T.</title>
        <authorList>
            <person name="Sawabe T."/>
        </authorList>
    </citation>
    <scope>NUCLEOTIDE SEQUENCE [LARGE SCALE GENOMIC DNA]</scope>
    <source>
        <strain evidence="10 11">JCM 18482</strain>
    </source>
</reference>
<gene>
    <name evidence="10" type="primary">yedZ</name>
    <name evidence="8" type="synonym">msrQ</name>
    <name evidence="10" type="ORF">theurythT_08500</name>
</gene>
<accession>A0ABQ6GZM0</accession>
<keyword evidence="8" id="KW-0479">Metal-binding</keyword>
<feature type="transmembrane region" description="Helical" evidence="8">
    <location>
        <begin position="41"/>
        <end position="63"/>
    </location>
</feature>
<comment type="caution">
    <text evidence="10">The sequence shown here is derived from an EMBL/GenBank/DDBJ whole genome shotgun (WGS) entry which is preliminary data.</text>
</comment>
<dbReference type="Pfam" id="PF01794">
    <property type="entry name" value="Ferric_reduct"/>
    <property type="match status" value="1"/>
</dbReference>
<dbReference type="HAMAP" id="MF_01207">
    <property type="entry name" value="MsrQ"/>
    <property type="match status" value="1"/>
</dbReference>
<organism evidence="10 11">
    <name type="scientific">Thalassotalea eurytherma</name>
    <dbReference type="NCBI Taxonomy" id="1144278"/>
    <lineage>
        <taxon>Bacteria</taxon>
        <taxon>Pseudomonadati</taxon>
        <taxon>Pseudomonadota</taxon>
        <taxon>Gammaproteobacteria</taxon>
        <taxon>Alteromonadales</taxon>
        <taxon>Colwelliaceae</taxon>
        <taxon>Thalassotalea</taxon>
    </lineage>
</organism>
<keyword evidence="8" id="KW-0249">Electron transport</keyword>
<keyword evidence="8" id="KW-1003">Cell membrane</keyword>
<evidence type="ECO:0000256" key="4">
    <source>
        <dbReference type="ARBA" id="ARBA00022692"/>
    </source>
</evidence>
<keyword evidence="4 8" id="KW-0812">Transmembrane</keyword>
<name>A0ABQ6GZM0_9GAMM</name>
<evidence type="ECO:0000256" key="5">
    <source>
        <dbReference type="ARBA" id="ARBA00022989"/>
    </source>
</evidence>
<keyword evidence="5 8" id="KW-1133">Transmembrane helix</keyword>
<dbReference type="InterPro" id="IPR022837">
    <property type="entry name" value="MsrQ-like"/>
</dbReference>
<keyword evidence="6 8" id="KW-0408">Iron</keyword>
<dbReference type="EMBL" id="BSSU01000004">
    <property type="protein sequence ID" value="GLX81398.1"/>
    <property type="molecule type" value="Genomic_DNA"/>
</dbReference>
<evidence type="ECO:0000256" key="8">
    <source>
        <dbReference type="HAMAP-Rule" id="MF_01207"/>
    </source>
</evidence>
<comment type="subunit">
    <text evidence="8">Heterodimer of a catalytic subunit (MsrP) and a heme-binding subunit (MsrQ).</text>
</comment>
<evidence type="ECO:0000259" key="9">
    <source>
        <dbReference type="Pfam" id="PF01794"/>
    </source>
</evidence>
<protein>
    <recommendedName>
        <fullName evidence="8">Protein-methionine-sulfoxide reductase heme-binding subunit MsrQ</fullName>
    </recommendedName>
    <alternativeName>
        <fullName evidence="8">Flavocytochrome MsrQ</fullName>
    </alternativeName>
</protein>
<keyword evidence="2 8" id="KW-0813">Transport</keyword>
<comment type="cofactor">
    <cofactor evidence="8">
        <name>heme b</name>
        <dbReference type="ChEBI" id="CHEBI:60344"/>
    </cofactor>
    <text evidence="8">Binds 1 heme b (iron(II)-protoporphyrin IX) group per subunit.</text>
</comment>
<comment type="similarity">
    <text evidence="8">Belongs to the MsrQ family.</text>
</comment>
<dbReference type="NCBIfam" id="NF003831">
    <property type="entry name" value="PRK05419.1-2"/>
    <property type="match status" value="1"/>
</dbReference>
<evidence type="ECO:0000313" key="11">
    <source>
        <dbReference type="Proteomes" id="UP001157133"/>
    </source>
</evidence>
<keyword evidence="8" id="KW-0288">FMN</keyword>
<dbReference type="InterPro" id="IPR013130">
    <property type="entry name" value="Fe3_Rdtase_TM_dom"/>
</dbReference>
<keyword evidence="11" id="KW-1185">Reference proteome</keyword>
<feature type="transmembrane region" description="Helical" evidence="8">
    <location>
        <begin position="148"/>
        <end position="165"/>
    </location>
</feature>
<keyword evidence="3 8" id="KW-0349">Heme</keyword>
<dbReference type="Proteomes" id="UP001157133">
    <property type="component" value="Unassembled WGS sequence"/>
</dbReference>
<keyword evidence="8" id="KW-0285">Flavoprotein</keyword>
<feature type="transmembrane region" description="Helical" evidence="8">
    <location>
        <begin position="75"/>
        <end position="95"/>
    </location>
</feature>
<feature type="transmembrane region" description="Helical" evidence="8">
    <location>
        <begin position="171"/>
        <end position="188"/>
    </location>
</feature>
<comment type="subcellular location">
    <subcellularLocation>
        <location evidence="8">Cell membrane</location>
        <topology evidence="8">Multi-pass membrane protein</topology>
    </subcellularLocation>
    <subcellularLocation>
        <location evidence="1">Membrane</location>
        <topology evidence="1">Multi-pass membrane protein</topology>
    </subcellularLocation>
</comment>
<dbReference type="PANTHER" id="PTHR36964">
    <property type="entry name" value="PROTEIN-METHIONINE-SULFOXIDE REDUCTASE HEME-BINDING SUBUNIT MSRQ"/>
    <property type="match status" value="1"/>
</dbReference>
<evidence type="ECO:0000313" key="10">
    <source>
        <dbReference type="EMBL" id="GLX81398.1"/>
    </source>
</evidence>
<sequence>MTVSKKIFLIKSVIHVIALGLLISQYYLAIGDQLGGDPVKAIIHFTGIGAFNLLLITLTVTPIAQRFKLGYLMQVRRLLGLYAFTYASCHLLSFIAFDLQFEWQLIIKEILERPYITIGMLAFLWLVPMAVTSIGVIKRKMKSRWQKLHYGNYIIVTLVAIHFYWSVKSELIEPGLYIVITFVLLWLRKDRIHKIFTK</sequence>
<feature type="transmembrane region" description="Helical" evidence="8">
    <location>
        <begin position="7"/>
        <end position="29"/>
    </location>
</feature>
<comment type="function">
    <text evidence="8">Part of the MsrPQ system that repairs oxidized periplasmic proteins containing methionine sulfoxide residues (Met-O), using respiratory chain electrons. Thus protects these proteins from oxidative-stress damage caused by reactive species of oxygen and chlorine generated by the host defense mechanisms. MsrPQ is essential for the maintenance of envelope integrity under bleach stress, rescuing a wide series of structurally unrelated periplasmic proteins from methionine oxidation. MsrQ provides electrons for reduction to the reductase catalytic subunit MsrP, using the quinone pool of the respiratory chain.</text>
</comment>
<evidence type="ECO:0000256" key="3">
    <source>
        <dbReference type="ARBA" id="ARBA00022617"/>
    </source>
</evidence>
<comment type="cofactor">
    <cofactor evidence="8">
        <name>FMN</name>
        <dbReference type="ChEBI" id="CHEBI:58210"/>
    </cofactor>
    <text evidence="8">Binds 1 FMN per subunit.</text>
</comment>
<feature type="transmembrane region" description="Helical" evidence="8">
    <location>
        <begin position="115"/>
        <end position="136"/>
    </location>
</feature>
<feature type="domain" description="Ferric oxidoreductase" evidence="9">
    <location>
        <begin position="47"/>
        <end position="159"/>
    </location>
</feature>
<proteinExistence type="inferred from homology"/>
<evidence type="ECO:0000256" key="1">
    <source>
        <dbReference type="ARBA" id="ARBA00004141"/>
    </source>
</evidence>